<gene>
    <name evidence="2" type="ORF">CA163_15790</name>
</gene>
<dbReference type="AlphaFoldDB" id="A0A227JBJ1"/>
<dbReference type="Pfam" id="PF19116">
    <property type="entry name" value="DUF5801"/>
    <property type="match status" value="1"/>
</dbReference>
<evidence type="ECO:0000259" key="1">
    <source>
        <dbReference type="Pfam" id="PF19116"/>
    </source>
</evidence>
<reference evidence="2 3" key="1">
    <citation type="journal article" date="2017" name="Appl. Environ. Microbiol.">
        <title>Parallel evolution of two clades of a major Atlantic endemic Vibrio parahaemolyticus pathogen lineage by independent acquisition of related pathogenicity islands.</title>
        <authorList>
            <person name="Xu F."/>
            <person name="Gonzalez-Escalona N."/>
            <person name="Drees K.P."/>
            <person name="Sebra R.P."/>
            <person name="Cooper V.S."/>
            <person name="Jones S.H."/>
            <person name="Whistler C.A."/>
        </authorList>
    </citation>
    <scope>NUCLEOTIDE SEQUENCE [LARGE SCALE GENOMIC DNA]</scope>
    <source>
        <strain evidence="2 3">MAVP-3</strain>
    </source>
</reference>
<accession>A0A227JBJ1</accession>
<dbReference type="EMBL" id="NIXT01000958">
    <property type="protein sequence ID" value="OXE31837.1"/>
    <property type="molecule type" value="Genomic_DNA"/>
</dbReference>
<evidence type="ECO:0000313" key="3">
    <source>
        <dbReference type="Proteomes" id="UP000214596"/>
    </source>
</evidence>
<name>A0A227JBJ1_VIBPH</name>
<dbReference type="InterPro" id="IPR043824">
    <property type="entry name" value="DUF5801"/>
</dbReference>
<evidence type="ECO:0000313" key="2">
    <source>
        <dbReference type="EMBL" id="OXE31837.1"/>
    </source>
</evidence>
<comment type="caution">
    <text evidence="2">The sequence shown here is derived from an EMBL/GenBank/DDBJ whole genome shotgun (WGS) entry which is preliminary data.</text>
</comment>
<sequence>AKDNSYQFELVGPVDHPAGLGENSLTLDIPISVTDFDGDTSASVNLPITIVDDVPEIKTATPLFLDEDDLPSGSELSKDSLAASGSFDSVEGADTIVSYQLDLSGNPISGVTSGGQAVMLVQTGVNNNNYTYQGQTPDGKSVFTLVLNADGTYKFTLEGVLDHGVQGEDLLTLNLPVFATDVDGDTAGINLPVTITDDIPTIYDSSITRVEGQGTRTVQLFQDPVEGDLNYGADGSELTSFSADDSGIYFKQNGIDMTTVDLNGSNQTVFVHKTLNGVDTEIGRLIVRTDGSISFRPNDDLDHTDAASIDFTVHVTATDGDGDTSTADLDISVTDRNAQIDTSSVLSFEDKGRDGSILGTDNANTQDNLSGLDTTPAKVDLVINLHDLDRNESLGDITIRDASTHNGTFYYRNVNGEYIELTPVNGSVVLDGSNVIQSFNGEFVTLENLYFVPDRHFA</sequence>
<dbReference type="Proteomes" id="UP000214596">
    <property type="component" value="Unassembled WGS sequence"/>
</dbReference>
<feature type="non-terminal residue" evidence="2">
    <location>
        <position position="458"/>
    </location>
</feature>
<feature type="domain" description="DUF5801" evidence="1">
    <location>
        <begin position="64"/>
        <end position="188"/>
    </location>
</feature>
<dbReference type="NCBIfam" id="TIGR03660">
    <property type="entry name" value="T1SS_rpt_143"/>
    <property type="match status" value="2"/>
</dbReference>
<organism evidence="2 3">
    <name type="scientific">Vibrio parahaemolyticus</name>
    <dbReference type="NCBI Taxonomy" id="670"/>
    <lineage>
        <taxon>Bacteria</taxon>
        <taxon>Pseudomonadati</taxon>
        <taxon>Pseudomonadota</taxon>
        <taxon>Gammaproteobacteria</taxon>
        <taxon>Vibrionales</taxon>
        <taxon>Vibrionaceae</taxon>
        <taxon>Vibrio</taxon>
    </lineage>
</organism>
<feature type="non-terminal residue" evidence="2">
    <location>
        <position position="1"/>
    </location>
</feature>
<dbReference type="InterPro" id="IPR019959">
    <property type="entry name" value="T1SS-143_rpt-cont_dom"/>
</dbReference>
<proteinExistence type="predicted"/>
<protein>
    <recommendedName>
        <fullName evidence="1">DUF5801 domain-containing protein</fullName>
    </recommendedName>
</protein>